<dbReference type="Proteomes" id="UP001597549">
    <property type="component" value="Unassembled WGS sequence"/>
</dbReference>
<evidence type="ECO:0000313" key="2">
    <source>
        <dbReference type="Proteomes" id="UP001597549"/>
    </source>
</evidence>
<protein>
    <recommendedName>
        <fullName evidence="3">Lipoprotein</fullName>
    </recommendedName>
</protein>
<organism evidence="1 2">
    <name type="scientific">Flavobacterium ardleyense</name>
    <dbReference type="NCBI Taxonomy" id="2038737"/>
    <lineage>
        <taxon>Bacteria</taxon>
        <taxon>Pseudomonadati</taxon>
        <taxon>Bacteroidota</taxon>
        <taxon>Flavobacteriia</taxon>
        <taxon>Flavobacteriales</taxon>
        <taxon>Flavobacteriaceae</taxon>
        <taxon>Flavobacterium</taxon>
    </lineage>
</organism>
<dbReference type="EMBL" id="JBHUOL010000019">
    <property type="protein sequence ID" value="MFD2909655.1"/>
    <property type="molecule type" value="Genomic_DNA"/>
</dbReference>
<keyword evidence="2" id="KW-1185">Reference proteome</keyword>
<dbReference type="PROSITE" id="PS51257">
    <property type="entry name" value="PROKAR_LIPOPROTEIN"/>
    <property type="match status" value="1"/>
</dbReference>
<gene>
    <name evidence="1" type="ORF">ACFSX9_13035</name>
</gene>
<evidence type="ECO:0000313" key="1">
    <source>
        <dbReference type="EMBL" id="MFD2909655.1"/>
    </source>
</evidence>
<name>A0ABW5ZAY7_9FLAO</name>
<evidence type="ECO:0008006" key="3">
    <source>
        <dbReference type="Google" id="ProtNLM"/>
    </source>
</evidence>
<reference evidence="2" key="1">
    <citation type="journal article" date="2019" name="Int. J. Syst. Evol. Microbiol.">
        <title>The Global Catalogue of Microorganisms (GCM) 10K type strain sequencing project: providing services to taxonomists for standard genome sequencing and annotation.</title>
        <authorList>
            <consortium name="The Broad Institute Genomics Platform"/>
            <consortium name="The Broad Institute Genome Sequencing Center for Infectious Disease"/>
            <person name="Wu L."/>
            <person name="Ma J."/>
        </authorList>
    </citation>
    <scope>NUCLEOTIDE SEQUENCE [LARGE SCALE GENOMIC DNA]</scope>
    <source>
        <strain evidence="2">KCTC 52644</strain>
    </source>
</reference>
<accession>A0ABW5ZAY7</accession>
<sequence length="297" mass="34945">MRNSIKFLQFIFIIVLIFSCNNQGENAEYELMECIFESCSDKGFEFKEAIKSYENELILNKTLKDNSSKSYFELLNSIANNDEEVLFPDTNFLEEINRLNYFSFDSIKNCYSKIEKTEKLILFQKKIATLFTSDKVNYKDFSSELSNILAKEDTIEDFYKFNILIFFDQVNLDSKHEKSLLESPAANTKRREHIKYLDIELNSKQEIIINGKILNAREFEKTAVDFLAVNKDATRYRLKTEPDTDYSFYVGIENVITKAVFKKRDQYAINIYKKPFDNLGFTDKEFVEKLFPSIIIK</sequence>
<dbReference type="RefSeq" id="WP_379808378.1">
    <property type="nucleotide sequence ID" value="NZ_JBHUOL010000019.1"/>
</dbReference>
<comment type="caution">
    <text evidence="1">The sequence shown here is derived from an EMBL/GenBank/DDBJ whole genome shotgun (WGS) entry which is preliminary data.</text>
</comment>
<proteinExistence type="predicted"/>